<accession>A0A195FD89</accession>
<dbReference type="EMBL" id="KQ981673">
    <property type="protein sequence ID" value="KYN38368.1"/>
    <property type="molecule type" value="Genomic_DNA"/>
</dbReference>
<feature type="compositionally biased region" description="Basic and acidic residues" evidence="1">
    <location>
        <begin position="130"/>
        <end position="139"/>
    </location>
</feature>
<feature type="region of interest" description="Disordered" evidence="1">
    <location>
        <begin position="103"/>
        <end position="145"/>
    </location>
</feature>
<reference evidence="2 3" key="1">
    <citation type="submission" date="2016-03" db="EMBL/GenBank/DDBJ databases">
        <title>Trachymyrmex septentrionalis WGS genome.</title>
        <authorList>
            <person name="Nygaard S."/>
            <person name="Hu H."/>
            <person name="Boomsma J."/>
            <person name="Zhang G."/>
        </authorList>
    </citation>
    <scope>NUCLEOTIDE SEQUENCE [LARGE SCALE GENOMIC DNA]</scope>
    <source>
        <strain evidence="2">Tsep2-gDNA-1</strain>
        <tissue evidence="2">Whole body</tissue>
    </source>
</reference>
<proteinExistence type="predicted"/>
<feature type="compositionally biased region" description="Basic and acidic residues" evidence="1">
    <location>
        <begin position="112"/>
        <end position="121"/>
    </location>
</feature>
<protein>
    <submittedName>
        <fullName evidence="2">Uncharacterized protein</fullName>
    </submittedName>
</protein>
<evidence type="ECO:0000313" key="2">
    <source>
        <dbReference type="EMBL" id="KYN38368.1"/>
    </source>
</evidence>
<dbReference type="Proteomes" id="UP000078541">
    <property type="component" value="Unassembled WGS sequence"/>
</dbReference>
<name>A0A195FD89_9HYME</name>
<evidence type="ECO:0000313" key="3">
    <source>
        <dbReference type="Proteomes" id="UP000078541"/>
    </source>
</evidence>
<evidence type="ECO:0000256" key="1">
    <source>
        <dbReference type="SAM" id="MobiDB-lite"/>
    </source>
</evidence>
<sequence length="145" mass="16299">MYFNIDRHSQGVLTTARERSADYIQQTAHTTHTNMYTPTSKPYLSQNLNVYVTTSDTCHQSSTSLTYKSGSEKYKLTLQKNKVRTLYVHFFVKGEDNATATFLKRSSGNDGVGEKARDQTKEGGTSNTERLSRQGHDMSSHGTAY</sequence>
<gene>
    <name evidence="2" type="ORF">ALC56_07408</name>
</gene>
<organism evidence="2 3">
    <name type="scientific">Trachymyrmex septentrionalis</name>
    <dbReference type="NCBI Taxonomy" id="34720"/>
    <lineage>
        <taxon>Eukaryota</taxon>
        <taxon>Metazoa</taxon>
        <taxon>Ecdysozoa</taxon>
        <taxon>Arthropoda</taxon>
        <taxon>Hexapoda</taxon>
        <taxon>Insecta</taxon>
        <taxon>Pterygota</taxon>
        <taxon>Neoptera</taxon>
        <taxon>Endopterygota</taxon>
        <taxon>Hymenoptera</taxon>
        <taxon>Apocrita</taxon>
        <taxon>Aculeata</taxon>
        <taxon>Formicoidea</taxon>
        <taxon>Formicidae</taxon>
        <taxon>Myrmicinae</taxon>
        <taxon>Trachymyrmex</taxon>
    </lineage>
</organism>
<dbReference type="AlphaFoldDB" id="A0A195FD89"/>
<keyword evidence="3" id="KW-1185">Reference proteome</keyword>